<dbReference type="GO" id="GO:0045944">
    <property type="term" value="P:positive regulation of transcription by RNA polymerase II"/>
    <property type="evidence" value="ECO:0007669"/>
    <property type="project" value="TreeGrafter"/>
</dbReference>
<dbReference type="PANTHER" id="PTHR12433:SF11">
    <property type="entry name" value="MEDIATOR OF RNA POLYMERASE II TRANSCRIPTION SUBUNIT 25"/>
    <property type="match status" value="1"/>
</dbReference>
<comment type="similarity">
    <text evidence="1">Belongs to the Mediator complex subunit 25 family.</text>
</comment>
<dbReference type="GO" id="GO:0016592">
    <property type="term" value="C:mediator complex"/>
    <property type="evidence" value="ECO:0007669"/>
    <property type="project" value="TreeGrafter"/>
</dbReference>
<dbReference type="GO" id="GO:0005667">
    <property type="term" value="C:transcription regulator complex"/>
    <property type="evidence" value="ECO:0007669"/>
    <property type="project" value="TreeGrafter"/>
</dbReference>
<gene>
    <name evidence="4" type="ORF">GOP47_0001945</name>
</gene>
<proteinExistence type="inferred from homology"/>
<dbReference type="EMBL" id="JABFUD020000003">
    <property type="protein sequence ID" value="KAI5082202.1"/>
    <property type="molecule type" value="Genomic_DNA"/>
</dbReference>
<evidence type="ECO:0000256" key="1">
    <source>
        <dbReference type="ARBA" id="ARBA00009102"/>
    </source>
</evidence>
<organism evidence="4 5">
    <name type="scientific">Adiantum capillus-veneris</name>
    <name type="common">Maidenhair fern</name>
    <dbReference type="NCBI Taxonomy" id="13818"/>
    <lineage>
        <taxon>Eukaryota</taxon>
        <taxon>Viridiplantae</taxon>
        <taxon>Streptophyta</taxon>
        <taxon>Embryophyta</taxon>
        <taxon>Tracheophyta</taxon>
        <taxon>Polypodiopsida</taxon>
        <taxon>Polypodiidae</taxon>
        <taxon>Polypodiales</taxon>
        <taxon>Pteridineae</taxon>
        <taxon>Pteridaceae</taxon>
        <taxon>Vittarioideae</taxon>
        <taxon>Adiantum</taxon>
    </lineage>
</organism>
<keyword evidence="5" id="KW-1185">Reference proteome</keyword>
<evidence type="ECO:0000313" key="5">
    <source>
        <dbReference type="Proteomes" id="UP000886520"/>
    </source>
</evidence>
<sequence length="365" mass="38902">MASAPSHPRQLMLVVEGTAALGHHWELLRTEYLDKIIRSFCDGEGLNQKTPGPVVEMALVVFYTHGPYSGCLLQQTGWTTNLDRFWQWVSRINFAGGGFGDAAIAEGLAEALLMCCPAPVANPVSQVAADRQKHCILVAASNPHRLPTPIPRPPVQGLPQPSTSSDPSAAEHWWLADADTVAKAFSQCSVSLSIISPRQLLSLRSIFNMAKRTTRAADTPMEVSKYAHHMVLISDNFVEARQALIHSSGGPTPVVPSVVLPKVEASSATSLPSAPQAAAATVRAPTAGLVASRPSTANGIIPPVPLKSVEEKKYRFFNARQKPPAIVNCKQGGCLKPLETLLIIRGAFLGAVAYGLASWAAKTGV</sequence>
<dbReference type="AlphaFoldDB" id="A0A9D4V9S5"/>
<dbReference type="OrthoDB" id="7690434at2759"/>
<dbReference type="PANTHER" id="PTHR12433">
    <property type="entry name" value="MEDIATOR OF RNA POLYMERASE II TRANSCRIPTION SUBUNIT 25"/>
    <property type="match status" value="1"/>
</dbReference>
<name>A0A9D4V9S5_ADICA</name>
<comment type="caution">
    <text evidence="4">The sequence shown here is derived from an EMBL/GenBank/DDBJ whole genome shotgun (WGS) entry which is preliminary data.</text>
</comment>
<accession>A0A9D4V9S5</accession>
<feature type="domain" description="Mediator of RNA polymerase II transcription subunit 25 von Willebrand factor type A" evidence="3">
    <location>
        <begin position="9"/>
        <end position="235"/>
    </location>
</feature>
<evidence type="ECO:0000256" key="2">
    <source>
        <dbReference type="ARBA" id="ARBA00019694"/>
    </source>
</evidence>
<reference evidence="4" key="1">
    <citation type="submission" date="2021-01" db="EMBL/GenBank/DDBJ databases">
        <title>Adiantum capillus-veneris genome.</title>
        <authorList>
            <person name="Fang Y."/>
            <person name="Liao Q."/>
        </authorList>
    </citation>
    <scope>NUCLEOTIDE SEQUENCE</scope>
    <source>
        <strain evidence="4">H3</strain>
        <tissue evidence="4">Leaf</tissue>
    </source>
</reference>
<dbReference type="InterPro" id="IPR021419">
    <property type="entry name" value="Mediator_Med25_VWA"/>
</dbReference>
<dbReference type="Pfam" id="PF11265">
    <property type="entry name" value="Med25_VWA"/>
    <property type="match status" value="1"/>
</dbReference>
<protein>
    <recommendedName>
        <fullName evidence="2">Mediator of RNA polymerase II transcription subunit 25</fullName>
    </recommendedName>
</protein>
<evidence type="ECO:0000259" key="3">
    <source>
        <dbReference type="Pfam" id="PF11265"/>
    </source>
</evidence>
<dbReference type="Proteomes" id="UP000886520">
    <property type="component" value="Chromosome 2"/>
</dbReference>
<evidence type="ECO:0000313" key="4">
    <source>
        <dbReference type="EMBL" id="KAI5082202.1"/>
    </source>
</evidence>